<dbReference type="OrthoDB" id="6276232at2759"/>
<reference evidence="3 4" key="2">
    <citation type="submission" date="2018-11" db="EMBL/GenBank/DDBJ databases">
        <authorList>
            <consortium name="Pathogen Informatics"/>
        </authorList>
    </citation>
    <scope>NUCLEOTIDE SEQUENCE [LARGE SCALE GENOMIC DNA]</scope>
</reference>
<evidence type="ECO:0000256" key="2">
    <source>
        <dbReference type="SAM" id="Phobius"/>
    </source>
</evidence>
<evidence type="ECO:0000313" key="5">
    <source>
        <dbReference type="WBParaSite" id="HNAJ_0001211601-mRNA-1"/>
    </source>
</evidence>
<feature type="transmembrane region" description="Helical" evidence="2">
    <location>
        <begin position="298"/>
        <end position="327"/>
    </location>
</feature>
<dbReference type="Proteomes" id="UP000278807">
    <property type="component" value="Unassembled WGS sequence"/>
</dbReference>
<dbReference type="EMBL" id="UZAE01014028">
    <property type="protein sequence ID" value="VDO12187.1"/>
    <property type="molecule type" value="Genomic_DNA"/>
</dbReference>
<keyword evidence="4" id="KW-1185">Reference proteome</keyword>
<feature type="compositionally biased region" description="Polar residues" evidence="1">
    <location>
        <begin position="49"/>
        <end position="73"/>
    </location>
</feature>
<dbReference type="AlphaFoldDB" id="A0A0R3TW91"/>
<keyword evidence="2" id="KW-0812">Transmembrane</keyword>
<feature type="compositionally biased region" description="Low complexity" evidence="1">
    <location>
        <begin position="174"/>
        <end position="187"/>
    </location>
</feature>
<protein>
    <submittedName>
        <fullName evidence="5">C2H2-type domain-containing protein</fullName>
    </submittedName>
</protein>
<gene>
    <name evidence="3" type="ORF">HNAJ_LOCUS12105</name>
</gene>
<feature type="region of interest" description="Disordered" evidence="1">
    <location>
        <begin position="145"/>
        <end position="247"/>
    </location>
</feature>
<sequence>MMQVRFSCPSCLRELGLAFAVRAHQESKRRESPDLCRIEGSEALAPSHILSNGDTPVPSTSYSPNLDSSCSQSPKQLPNLSLPLLRHLNLPVNLLPDEDEDTGMTFSVRTSQNHHSQESKVFKQISNLKSCEITTTVRRRIRGSILKPPSPFFPQATEDLDSSNQSPLLSNCISGESSRCESPSSVEPGSPLSPRKRVRFSLSSSHPPPHLEAQFGGRSNSQRLQDMARRRSNRYQRRCNNDQELDGDDDEDNVGAFDRLVAIFWSDGGRFRWCFWRDGGEMLQNFSLHRFGRCVGDVAAFLGCLIALLLFCLLFLALVVCIPLTWFAVDGNAGVTTGTCIRLLNTFGLHALLAR</sequence>
<name>A0A0R3TW91_RODNA</name>
<keyword evidence="2" id="KW-1133">Transmembrane helix</keyword>
<keyword evidence="2" id="KW-0472">Membrane</keyword>
<accession>A0A0R3TW91</accession>
<organism evidence="5">
    <name type="scientific">Rodentolepis nana</name>
    <name type="common">Dwarf tapeworm</name>
    <name type="synonym">Hymenolepis nana</name>
    <dbReference type="NCBI Taxonomy" id="102285"/>
    <lineage>
        <taxon>Eukaryota</taxon>
        <taxon>Metazoa</taxon>
        <taxon>Spiralia</taxon>
        <taxon>Lophotrochozoa</taxon>
        <taxon>Platyhelminthes</taxon>
        <taxon>Cestoda</taxon>
        <taxon>Eucestoda</taxon>
        <taxon>Cyclophyllidea</taxon>
        <taxon>Hymenolepididae</taxon>
        <taxon>Rodentolepis</taxon>
    </lineage>
</organism>
<proteinExistence type="predicted"/>
<dbReference type="WBParaSite" id="HNAJ_0001211601-mRNA-1">
    <property type="protein sequence ID" value="HNAJ_0001211601-mRNA-1"/>
    <property type="gene ID" value="HNAJ_0001211601"/>
</dbReference>
<feature type="compositionally biased region" description="Polar residues" evidence="1">
    <location>
        <begin position="162"/>
        <end position="173"/>
    </location>
</feature>
<evidence type="ECO:0000313" key="3">
    <source>
        <dbReference type="EMBL" id="VDO12187.1"/>
    </source>
</evidence>
<evidence type="ECO:0000256" key="1">
    <source>
        <dbReference type="SAM" id="MobiDB-lite"/>
    </source>
</evidence>
<evidence type="ECO:0000313" key="4">
    <source>
        <dbReference type="Proteomes" id="UP000278807"/>
    </source>
</evidence>
<feature type="region of interest" description="Disordered" evidence="1">
    <location>
        <begin position="47"/>
        <end position="73"/>
    </location>
</feature>
<reference evidence="5" key="1">
    <citation type="submission" date="2016-04" db="UniProtKB">
        <authorList>
            <consortium name="WormBaseParasite"/>
        </authorList>
    </citation>
    <scope>IDENTIFICATION</scope>
</reference>